<evidence type="ECO:0000256" key="3">
    <source>
        <dbReference type="ARBA" id="ARBA00004177"/>
    </source>
</evidence>
<dbReference type="InterPro" id="IPR013083">
    <property type="entry name" value="Znf_RING/FYVE/PHD"/>
</dbReference>
<feature type="compositionally biased region" description="Polar residues" evidence="17">
    <location>
        <begin position="61"/>
        <end position="80"/>
    </location>
</feature>
<dbReference type="Proteomes" id="UP000887577">
    <property type="component" value="Unplaced"/>
</dbReference>
<keyword evidence="12" id="KW-0862">Zinc</keyword>
<feature type="compositionally biased region" description="Polar residues" evidence="17">
    <location>
        <begin position="19"/>
        <end position="28"/>
    </location>
</feature>
<evidence type="ECO:0000256" key="7">
    <source>
        <dbReference type="ARBA" id="ARBA00022679"/>
    </source>
</evidence>
<keyword evidence="10 16" id="KW-0479">Metal-binding</keyword>
<evidence type="ECO:0000256" key="8">
    <source>
        <dbReference type="ARBA" id="ARBA00022707"/>
    </source>
</evidence>
<dbReference type="Gene3D" id="3.30.40.10">
    <property type="entry name" value="Zinc/RING finger domain, C3HC4 (zinc finger)"/>
    <property type="match status" value="1"/>
</dbReference>
<dbReference type="Gene3D" id="3.30.160.60">
    <property type="entry name" value="Classic Zinc Finger"/>
    <property type="match status" value="1"/>
</dbReference>
<evidence type="ECO:0000256" key="5">
    <source>
        <dbReference type="ARBA" id="ARBA00004906"/>
    </source>
</evidence>
<dbReference type="AlphaFoldDB" id="A0A914YML0"/>
<keyword evidence="19" id="KW-1185">Reference proteome</keyword>
<keyword evidence="13" id="KW-0472">Membrane</keyword>
<keyword evidence="15" id="KW-0449">Lipoprotein</keyword>
<dbReference type="InterPro" id="IPR001841">
    <property type="entry name" value="Znf_RING"/>
</dbReference>
<evidence type="ECO:0000256" key="9">
    <source>
        <dbReference type="ARBA" id="ARBA00022753"/>
    </source>
</evidence>
<keyword evidence="8" id="KW-0519">Myristate</keyword>
<evidence type="ECO:0000259" key="18">
    <source>
        <dbReference type="PROSITE" id="PS50089"/>
    </source>
</evidence>
<evidence type="ECO:0000256" key="1">
    <source>
        <dbReference type="ARBA" id="ARBA00000900"/>
    </source>
</evidence>
<keyword evidence="14" id="KW-0458">Lysosome</keyword>
<dbReference type="SUPFAM" id="SSF57850">
    <property type="entry name" value="RING/U-box"/>
    <property type="match status" value="1"/>
</dbReference>
<dbReference type="GO" id="GO:0043161">
    <property type="term" value="P:proteasome-mediated ubiquitin-dependent protein catabolic process"/>
    <property type="evidence" value="ECO:0007669"/>
    <property type="project" value="TreeGrafter"/>
</dbReference>
<reference evidence="20" key="1">
    <citation type="submission" date="2022-11" db="UniProtKB">
        <authorList>
            <consortium name="WormBaseParasite"/>
        </authorList>
    </citation>
    <scope>IDENTIFICATION</scope>
</reference>
<dbReference type="PANTHER" id="PTHR46661:SF4">
    <property type="entry name" value="RING-TYPE DOMAIN-CONTAINING PROTEIN"/>
    <property type="match status" value="1"/>
</dbReference>
<keyword evidence="9" id="KW-0967">Endosome</keyword>
<evidence type="ECO:0000256" key="15">
    <source>
        <dbReference type="ARBA" id="ARBA00023288"/>
    </source>
</evidence>
<dbReference type="PROSITE" id="PS50089">
    <property type="entry name" value="ZF_RING_2"/>
    <property type="match status" value="1"/>
</dbReference>
<accession>A0A914YML0</accession>
<dbReference type="SMART" id="SM00184">
    <property type="entry name" value="RING"/>
    <property type="match status" value="1"/>
</dbReference>
<evidence type="ECO:0000256" key="12">
    <source>
        <dbReference type="ARBA" id="ARBA00022833"/>
    </source>
</evidence>
<protein>
    <recommendedName>
        <fullName evidence="6">RING-type E3 ubiquitin transferase</fullName>
        <ecNumber evidence="6">2.3.2.27</ecNumber>
    </recommendedName>
</protein>
<name>A0A914YML0_9BILA</name>
<evidence type="ECO:0000256" key="6">
    <source>
        <dbReference type="ARBA" id="ARBA00012483"/>
    </source>
</evidence>
<proteinExistence type="predicted"/>
<evidence type="ECO:0000256" key="13">
    <source>
        <dbReference type="ARBA" id="ARBA00023136"/>
    </source>
</evidence>
<evidence type="ECO:0000256" key="14">
    <source>
        <dbReference type="ARBA" id="ARBA00023228"/>
    </source>
</evidence>
<dbReference type="EC" id="2.3.2.27" evidence="6"/>
<dbReference type="PANTHER" id="PTHR46661">
    <property type="entry name" value="E3 UBIQUITIN-PROTEIN LIGASE ZNRF1-LIKE PROTEIN"/>
    <property type="match status" value="1"/>
</dbReference>
<dbReference type="Pfam" id="PF13639">
    <property type="entry name" value="zf-RING_2"/>
    <property type="match status" value="1"/>
</dbReference>
<dbReference type="GO" id="GO:0061630">
    <property type="term" value="F:ubiquitin protein ligase activity"/>
    <property type="evidence" value="ECO:0007669"/>
    <property type="project" value="UniProtKB-EC"/>
</dbReference>
<comment type="subcellular location">
    <subcellularLocation>
        <location evidence="3">Endosome</location>
    </subcellularLocation>
    <subcellularLocation>
        <location evidence="4">Lysosome</location>
    </subcellularLocation>
    <subcellularLocation>
        <location evidence="2">Membrane</location>
        <topology evidence="2">Peripheral membrane protein</topology>
    </subcellularLocation>
</comment>
<comment type="pathway">
    <text evidence="5">Protein modification; protein ubiquitination.</text>
</comment>
<dbReference type="GO" id="GO:0005764">
    <property type="term" value="C:lysosome"/>
    <property type="evidence" value="ECO:0007669"/>
    <property type="project" value="UniProtKB-SubCell"/>
</dbReference>
<evidence type="ECO:0000256" key="16">
    <source>
        <dbReference type="PROSITE-ProRule" id="PRU00175"/>
    </source>
</evidence>
<evidence type="ECO:0000256" key="17">
    <source>
        <dbReference type="SAM" id="MobiDB-lite"/>
    </source>
</evidence>
<evidence type="ECO:0000313" key="19">
    <source>
        <dbReference type="Proteomes" id="UP000887577"/>
    </source>
</evidence>
<organism evidence="19 20">
    <name type="scientific">Panagrolaimus superbus</name>
    <dbReference type="NCBI Taxonomy" id="310955"/>
    <lineage>
        <taxon>Eukaryota</taxon>
        <taxon>Metazoa</taxon>
        <taxon>Ecdysozoa</taxon>
        <taxon>Nematoda</taxon>
        <taxon>Chromadorea</taxon>
        <taxon>Rhabditida</taxon>
        <taxon>Tylenchina</taxon>
        <taxon>Panagrolaimomorpha</taxon>
        <taxon>Panagrolaimoidea</taxon>
        <taxon>Panagrolaimidae</taxon>
        <taxon>Panagrolaimus</taxon>
    </lineage>
</organism>
<keyword evidence="10 16" id="KW-0863">Zinc-finger</keyword>
<evidence type="ECO:0000256" key="11">
    <source>
        <dbReference type="ARBA" id="ARBA00022786"/>
    </source>
</evidence>
<dbReference type="GO" id="GO:0016020">
    <property type="term" value="C:membrane"/>
    <property type="evidence" value="ECO:0007669"/>
    <property type="project" value="UniProtKB-SubCell"/>
</dbReference>
<dbReference type="GO" id="GO:0008270">
    <property type="term" value="F:zinc ion binding"/>
    <property type="evidence" value="ECO:0007669"/>
    <property type="project" value="UniProtKB-KW"/>
</dbReference>
<keyword evidence="11" id="KW-0833">Ubl conjugation pathway</keyword>
<keyword evidence="7" id="KW-0808">Transferase</keyword>
<sequence>MGARHSVQGQGQIDRRPRSNSVMESNLQPPGPTRRTISHIQTRHNSERDLSDVDPEEDEGSNNLGGNNAGPSSHTIHGNESSNFRVSMRTSRGLAGLLQQASAAQAAAAASAASNNRTNNERRTLLRLLAGRDVECPVCHKRVPSDDVEVHLVMCFTRPKLVYNEEILTTDRGECSICLDDMEIGNTVARLECLCLFHKSCLDEWFKRKNVCPQHPGDE</sequence>
<dbReference type="InterPro" id="IPR051878">
    <property type="entry name" value="ZNRF_ubiq-protein_ligase"/>
</dbReference>
<evidence type="ECO:0000256" key="2">
    <source>
        <dbReference type="ARBA" id="ARBA00004170"/>
    </source>
</evidence>
<comment type="catalytic activity">
    <reaction evidence="1">
        <text>S-ubiquitinyl-[E2 ubiquitin-conjugating enzyme]-L-cysteine + [acceptor protein]-L-lysine = [E2 ubiquitin-conjugating enzyme]-L-cysteine + N(6)-ubiquitinyl-[acceptor protein]-L-lysine.</text>
        <dbReference type="EC" id="2.3.2.27"/>
    </reaction>
</comment>
<evidence type="ECO:0000256" key="4">
    <source>
        <dbReference type="ARBA" id="ARBA00004371"/>
    </source>
</evidence>
<evidence type="ECO:0000256" key="10">
    <source>
        <dbReference type="ARBA" id="ARBA00022771"/>
    </source>
</evidence>
<dbReference type="GO" id="GO:0070936">
    <property type="term" value="P:protein K48-linked ubiquitination"/>
    <property type="evidence" value="ECO:0007669"/>
    <property type="project" value="TreeGrafter"/>
</dbReference>
<evidence type="ECO:0000313" key="20">
    <source>
        <dbReference type="WBParaSite" id="PSU_v2.g21570.t1"/>
    </source>
</evidence>
<dbReference type="WBParaSite" id="PSU_v2.g21570.t1">
    <property type="protein sequence ID" value="PSU_v2.g21570.t1"/>
    <property type="gene ID" value="PSU_v2.g21570"/>
</dbReference>
<dbReference type="GO" id="GO:0005768">
    <property type="term" value="C:endosome"/>
    <property type="evidence" value="ECO:0007669"/>
    <property type="project" value="UniProtKB-SubCell"/>
</dbReference>
<feature type="domain" description="RING-type" evidence="18">
    <location>
        <begin position="175"/>
        <end position="215"/>
    </location>
</feature>
<feature type="region of interest" description="Disordered" evidence="17">
    <location>
        <begin position="1"/>
        <end position="80"/>
    </location>
</feature>